<dbReference type="SUPFAM" id="SSF51735">
    <property type="entry name" value="NAD(P)-binding Rossmann-fold domains"/>
    <property type="match status" value="1"/>
</dbReference>
<dbReference type="EMBL" id="JACJVO010000021">
    <property type="protein sequence ID" value="MBB6732704.1"/>
    <property type="molecule type" value="Genomic_DNA"/>
</dbReference>
<name>A0A7X0SPL6_9BACL</name>
<dbReference type="Proteomes" id="UP000564644">
    <property type="component" value="Unassembled WGS sequence"/>
</dbReference>
<dbReference type="InterPro" id="IPR036291">
    <property type="entry name" value="NAD(P)-bd_dom_sf"/>
</dbReference>
<dbReference type="RefSeq" id="WP_185130363.1">
    <property type="nucleotide sequence ID" value="NZ_JACJVO010000021.1"/>
</dbReference>
<evidence type="ECO:0008006" key="3">
    <source>
        <dbReference type="Google" id="ProtNLM"/>
    </source>
</evidence>
<evidence type="ECO:0000313" key="1">
    <source>
        <dbReference type="EMBL" id="MBB6732704.1"/>
    </source>
</evidence>
<dbReference type="Gene3D" id="3.40.50.720">
    <property type="entry name" value="NAD(P)-binding Rossmann-like Domain"/>
    <property type="match status" value="1"/>
</dbReference>
<dbReference type="AlphaFoldDB" id="A0A7X0SPL6"/>
<comment type="caution">
    <text evidence="1">The sequence shown here is derived from an EMBL/GenBank/DDBJ whole genome shotgun (WGS) entry which is preliminary data.</text>
</comment>
<proteinExistence type="predicted"/>
<sequence length="119" mass="13373">MVSPTDIATAILEEMEKPFDGRTVRYIASEELTSNEVAKILGEAIGKPYLKHGEISDKMLANAMLKRGMNEQMVNGFVEMGVAGRTGKLYEDYYKNRPTLGKTKLKEYAKAFATKYNQK</sequence>
<keyword evidence="2" id="KW-1185">Reference proteome</keyword>
<dbReference type="Gene3D" id="3.90.25.10">
    <property type="entry name" value="UDP-galactose 4-epimerase, domain 1"/>
    <property type="match status" value="1"/>
</dbReference>
<reference evidence="1 2" key="1">
    <citation type="submission" date="2020-08" db="EMBL/GenBank/DDBJ databases">
        <title>Cohnella phylogeny.</title>
        <authorList>
            <person name="Dunlap C."/>
        </authorList>
    </citation>
    <scope>NUCLEOTIDE SEQUENCE [LARGE SCALE GENOMIC DNA]</scope>
    <source>
        <strain evidence="1 2">CBP 2801</strain>
    </source>
</reference>
<protein>
    <recommendedName>
        <fullName evidence="3">NmrA-like domain-containing protein</fullName>
    </recommendedName>
</protein>
<accession>A0A7X0SPL6</accession>
<organism evidence="1 2">
    <name type="scientific">Cohnella zeiphila</name>
    <dbReference type="NCBI Taxonomy" id="2761120"/>
    <lineage>
        <taxon>Bacteria</taxon>
        <taxon>Bacillati</taxon>
        <taxon>Bacillota</taxon>
        <taxon>Bacilli</taxon>
        <taxon>Bacillales</taxon>
        <taxon>Paenibacillaceae</taxon>
        <taxon>Cohnella</taxon>
    </lineage>
</organism>
<evidence type="ECO:0000313" key="2">
    <source>
        <dbReference type="Proteomes" id="UP000564644"/>
    </source>
</evidence>
<gene>
    <name evidence="1" type="ORF">H7C18_17420</name>
</gene>